<dbReference type="AlphaFoldDB" id="A0A392V4C6"/>
<reference evidence="1 2" key="1">
    <citation type="journal article" date="2018" name="Front. Plant Sci.">
        <title>Red Clover (Trifolium pratense) and Zigzag Clover (T. medium) - A Picture of Genomic Similarities and Differences.</title>
        <authorList>
            <person name="Dluhosova J."/>
            <person name="Istvanek J."/>
            <person name="Nedelnik J."/>
            <person name="Repkova J."/>
        </authorList>
    </citation>
    <scope>NUCLEOTIDE SEQUENCE [LARGE SCALE GENOMIC DNA]</scope>
    <source>
        <strain evidence="2">cv. 10/8</strain>
        <tissue evidence="1">Leaf</tissue>
    </source>
</reference>
<evidence type="ECO:0000313" key="1">
    <source>
        <dbReference type="EMBL" id="MCI82099.1"/>
    </source>
</evidence>
<dbReference type="Proteomes" id="UP000265520">
    <property type="component" value="Unassembled WGS sequence"/>
</dbReference>
<accession>A0A392V4C6</accession>
<feature type="non-terminal residue" evidence="1">
    <location>
        <position position="1"/>
    </location>
</feature>
<sequence length="48" mass="5422">ELEKHSSLSLAAAKKYRFPAVLSLSLAAARKDRFVFAFCRYSEEISDV</sequence>
<protein>
    <submittedName>
        <fullName evidence="1">Uncharacterized protein</fullName>
    </submittedName>
</protein>
<name>A0A392V4C6_9FABA</name>
<proteinExistence type="predicted"/>
<comment type="caution">
    <text evidence="1">The sequence shown here is derived from an EMBL/GenBank/DDBJ whole genome shotgun (WGS) entry which is preliminary data.</text>
</comment>
<keyword evidence="2" id="KW-1185">Reference proteome</keyword>
<dbReference type="EMBL" id="LXQA011034883">
    <property type="protein sequence ID" value="MCI82099.1"/>
    <property type="molecule type" value="Genomic_DNA"/>
</dbReference>
<evidence type="ECO:0000313" key="2">
    <source>
        <dbReference type="Proteomes" id="UP000265520"/>
    </source>
</evidence>
<organism evidence="1 2">
    <name type="scientific">Trifolium medium</name>
    <dbReference type="NCBI Taxonomy" id="97028"/>
    <lineage>
        <taxon>Eukaryota</taxon>
        <taxon>Viridiplantae</taxon>
        <taxon>Streptophyta</taxon>
        <taxon>Embryophyta</taxon>
        <taxon>Tracheophyta</taxon>
        <taxon>Spermatophyta</taxon>
        <taxon>Magnoliopsida</taxon>
        <taxon>eudicotyledons</taxon>
        <taxon>Gunneridae</taxon>
        <taxon>Pentapetalae</taxon>
        <taxon>rosids</taxon>
        <taxon>fabids</taxon>
        <taxon>Fabales</taxon>
        <taxon>Fabaceae</taxon>
        <taxon>Papilionoideae</taxon>
        <taxon>50 kb inversion clade</taxon>
        <taxon>NPAAA clade</taxon>
        <taxon>Hologalegina</taxon>
        <taxon>IRL clade</taxon>
        <taxon>Trifolieae</taxon>
        <taxon>Trifolium</taxon>
    </lineage>
</organism>